<dbReference type="GO" id="GO:0009451">
    <property type="term" value="P:RNA modification"/>
    <property type="evidence" value="ECO:0007669"/>
    <property type="project" value="InterPro"/>
</dbReference>
<proteinExistence type="predicted"/>
<organism evidence="3 4">
    <name type="scientific">Quillaja saponaria</name>
    <name type="common">Soap bark tree</name>
    <dbReference type="NCBI Taxonomy" id="32244"/>
    <lineage>
        <taxon>Eukaryota</taxon>
        <taxon>Viridiplantae</taxon>
        <taxon>Streptophyta</taxon>
        <taxon>Embryophyta</taxon>
        <taxon>Tracheophyta</taxon>
        <taxon>Spermatophyta</taxon>
        <taxon>Magnoliopsida</taxon>
        <taxon>eudicotyledons</taxon>
        <taxon>Gunneridae</taxon>
        <taxon>Pentapetalae</taxon>
        <taxon>rosids</taxon>
        <taxon>fabids</taxon>
        <taxon>Fabales</taxon>
        <taxon>Quillajaceae</taxon>
        <taxon>Quillaja</taxon>
    </lineage>
</organism>
<dbReference type="InterPro" id="IPR046848">
    <property type="entry name" value="E_motif"/>
</dbReference>
<dbReference type="KEGG" id="qsa:O6P43_006698"/>
<dbReference type="FunFam" id="1.25.40.10:FF:000366">
    <property type="entry name" value="Pentatricopeptide (PPR) repeat-containing protein"/>
    <property type="match status" value="1"/>
</dbReference>
<dbReference type="FunFam" id="1.25.40.10:FF:000694">
    <property type="entry name" value="Pentatricopeptide repeat-containing protein At3g50420"/>
    <property type="match status" value="1"/>
</dbReference>
<dbReference type="Proteomes" id="UP001163823">
    <property type="component" value="Chromosome 3"/>
</dbReference>
<feature type="repeat" description="PPR" evidence="2">
    <location>
        <begin position="233"/>
        <end position="267"/>
    </location>
</feature>
<accession>A0AAD7Q8R8</accession>
<evidence type="ECO:0000256" key="2">
    <source>
        <dbReference type="PROSITE-ProRule" id="PRU00708"/>
    </source>
</evidence>
<dbReference type="PROSITE" id="PS51375">
    <property type="entry name" value="PPR"/>
    <property type="match status" value="6"/>
</dbReference>
<gene>
    <name evidence="3" type="ORF">O6P43_006698</name>
</gene>
<dbReference type="FunFam" id="1.25.40.10:FF:000031">
    <property type="entry name" value="Pentatricopeptide repeat-containing protein mitochondrial"/>
    <property type="match status" value="1"/>
</dbReference>
<feature type="repeat" description="PPR" evidence="2">
    <location>
        <begin position="437"/>
        <end position="471"/>
    </location>
</feature>
<comment type="caution">
    <text evidence="3">The sequence shown here is derived from an EMBL/GenBank/DDBJ whole genome shotgun (WGS) entry which is preliminary data.</text>
</comment>
<dbReference type="InterPro" id="IPR011990">
    <property type="entry name" value="TPR-like_helical_dom_sf"/>
</dbReference>
<dbReference type="GO" id="GO:0003723">
    <property type="term" value="F:RNA binding"/>
    <property type="evidence" value="ECO:0007669"/>
    <property type="project" value="InterPro"/>
</dbReference>
<name>A0AAD7Q8R8_QUISA</name>
<dbReference type="FunFam" id="1.25.40.10:FF:000689">
    <property type="entry name" value="Tetratricopeptide repeat (TPR)-like superfamily protein"/>
    <property type="match status" value="1"/>
</dbReference>
<evidence type="ECO:0000313" key="4">
    <source>
        <dbReference type="Proteomes" id="UP001163823"/>
    </source>
</evidence>
<dbReference type="Pfam" id="PF13041">
    <property type="entry name" value="PPR_2"/>
    <property type="match status" value="4"/>
</dbReference>
<dbReference type="InterPro" id="IPR046960">
    <property type="entry name" value="PPR_At4g14850-like_plant"/>
</dbReference>
<evidence type="ECO:0000313" key="3">
    <source>
        <dbReference type="EMBL" id="KAJ7977000.1"/>
    </source>
</evidence>
<dbReference type="InterPro" id="IPR002885">
    <property type="entry name" value="PPR_rpt"/>
</dbReference>
<feature type="repeat" description="PPR" evidence="2">
    <location>
        <begin position="132"/>
        <end position="166"/>
    </location>
</feature>
<dbReference type="Gene3D" id="1.25.40.10">
    <property type="entry name" value="Tetratricopeptide repeat domain"/>
    <property type="match status" value="5"/>
</dbReference>
<dbReference type="AlphaFoldDB" id="A0AAD7Q8R8"/>
<dbReference type="Pfam" id="PF20431">
    <property type="entry name" value="E_motif"/>
    <property type="match status" value="1"/>
</dbReference>
<sequence length="767" mass="85261">MIKHLETQLRFISSCVQPIVQSAALSNFRTELSSNDYISYLCKKNLYKEALEAFDFLVKNTSFHVKPSTYANLVSVCCYCKSLEHGQKVHNQILNSNYHLDLTLQNHILNMYGKCGSMKDARKVFDAMPLTNVVSWTSMISGYSQNGQENDAIKLYIAMLRSGNVPDQLTFGCIIKACSGQGDVALGRQLHAHVLKSKFGCHIVPQNALIAMYTRFGQISDASYVFSMIAIKDLISWGSMIAGFSRLGKELEALSIFREMLSQGVYQPNEYIFGSVFSACASLLEPEYGRQIHGICTKFGLGRNSYAGCSLSDMFAKLGWLESAKIAFCQIDRPDLVSWNAIIAAFSDARASNEAISFFSQMRHLGLIPDSITFLSLLSACTSTLTLYQGMYIHCHIIKMGFGKDVPVCNSLLTMYTKCSNLYDAFDVFKDLRRSANIISWNAILTACLQHNQAGEAFSLLKQMLSSENKPDHITITTVLGACAELASLQVGYQVHCFTIKTGLMLDVPVSNGLIDMYAKCGSLKSAQNVFNSTSTPDVVSWSSLIVGYTQFGNGHEALELFRMMRNIGVQPNEVTFVAVLTACSHFGLVEEGWQFYRAMQMEHGIVPTREHCSCMVDLLARAGCLYEAEDFINKMAFDPDIVAWKTLLGACKTHGNLDMAKRAAENILKLDCSNSAALVLLCNLHASSGSWEDVAKLRSLMKEKGVKKVPGHSWIEVKDKIHVFFADDSCHPERSDVYTMLEELWLQMLDDINETLHTLSLGEPLC</sequence>
<feature type="repeat" description="PPR" evidence="2">
    <location>
        <begin position="335"/>
        <end position="369"/>
    </location>
</feature>
<dbReference type="FunFam" id="1.25.40.10:FF:000343">
    <property type="entry name" value="Pentatricopeptide repeat-containing protein At3g58590"/>
    <property type="match status" value="1"/>
</dbReference>
<evidence type="ECO:0000256" key="1">
    <source>
        <dbReference type="ARBA" id="ARBA00022737"/>
    </source>
</evidence>
<dbReference type="Pfam" id="PF01535">
    <property type="entry name" value="PPR"/>
    <property type="match status" value="5"/>
</dbReference>
<dbReference type="PANTHER" id="PTHR24015:SF1672">
    <property type="entry name" value="OS06G0506100 PROTEIN"/>
    <property type="match status" value="1"/>
</dbReference>
<dbReference type="EMBL" id="JARAOO010000003">
    <property type="protein sequence ID" value="KAJ7977000.1"/>
    <property type="molecule type" value="Genomic_DNA"/>
</dbReference>
<feature type="repeat" description="PPR" evidence="2">
    <location>
        <begin position="538"/>
        <end position="572"/>
    </location>
</feature>
<keyword evidence="4" id="KW-1185">Reference proteome</keyword>
<feature type="repeat" description="PPR" evidence="2">
    <location>
        <begin position="573"/>
        <end position="608"/>
    </location>
</feature>
<reference evidence="3" key="1">
    <citation type="journal article" date="2023" name="Science">
        <title>Elucidation of the pathway for biosynthesis of saponin adjuvants from the soapbark tree.</title>
        <authorList>
            <person name="Reed J."/>
            <person name="Orme A."/>
            <person name="El-Demerdash A."/>
            <person name="Owen C."/>
            <person name="Martin L.B.B."/>
            <person name="Misra R.C."/>
            <person name="Kikuchi S."/>
            <person name="Rejzek M."/>
            <person name="Martin A.C."/>
            <person name="Harkess A."/>
            <person name="Leebens-Mack J."/>
            <person name="Louveau T."/>
            <person name="Stephenson M.J."/>
            <person name="Osbourn A."/>
        </authorList>
    </citation>
    <scope>NUCLEOTIDE SEQUENCE</scope>
    <source>
        <strain evidence="3">S10</strain>
    </source>
</reference>
<dbReference type="PANTHER" id="PTHR24015">
    <property type="entry name" value="OS07G0578800 PROTEIN-RELATED"/>
    <property type="match status" value="1"/>
</dbReference>
<keyword evidence="1" id="KW-0677">Repeat</keyword>
<protein>
    <submittedName>
        <fullName evidence="3">Pentatricopeptide repeat-containing protein</fullName>
    </submittedName>
</protein>
<dbReference type="FunFam" id="1.25.40.10:FF:000344">
    <property type="entry name" value="Pentatricopeptide repeat-containing protein"/>
    <property type="match status" value="1"/>
</dbReference>
<dbReference type="NCBIfam" id="TIGR00756">
    <property type="entry name" value="PPR"/>
    <property type="match status" value="6"/>
</dbReference>